<evidence type="ECO:0000313" key="2">
    <source>
        <dbReference type="EMBL" id="PAV28247.1"/>
    </source>
</evidence>
<protein>
    <recommendedName>
        <fullName evidence="1">YvlB/LiaX N-terminal domain-containing protein</fullName>
    </recommendedName>
</protein>
<keyword evidence="3" id="KW-1185">Reference proteome</keyword>
<sequence length="125" mass="13747">MNEEIAKVISMVQEGKVDADEAAEIIAALKQNESPKETTGNYLDKTLKVRIQSKQRDDVKVNVPLRFVNALLRMGQGVASNIPNMNKYAGDIDMDLIIQAIDNEVSGKIVDIQTGDGELIAVYIE</sequence>
<proteinExistence type="predicted"/>
<dbReference type="AlphaFoldDB" id="A0A2A2I9D3"/>
<dbReference type="InterPro" id="IPR053959">
    <property type="entry name" value="YvlB/LiaX_N"/>
</dbReference>
<gene>
    <name evidence="2" type="ORF">CIL05_17935</name>
</gene>
<dbReference type="Proteomes" id="UP000218887">
    <property type="component" value="Unassembled WGS sequence"/>
</dbReference>
<organism evidence="2 3">
    <name type="scientific">Virgibacillus profundi</name>
    <dbReference type="NCBI Taxonomy" id="2024555"/>
    <lineage>
        <taxon>Bacteria</taxon>
        <taxon>Bacillati</taxon>
        <taxon>Bacillota</taxon>
        <taxon>Bacilli</taxon>
        <taxon>Bacillales</taxon>
        <taxon>Bacillaceae</taxon>
        <taxon>Virgibacillus</taxon>
    </lineage>
</organism>
<dbReference type="RefSeq" id="WP_095656919.1">
    <property type="nucleotide sequence ID" value="NZ_NPOA01000014.1"/>
</dbReference>
<dbReference type="EMBL" id="NPOA01000014">
    <property type="protein sequence ID" value="PAV28247.1"/>
    <property type="molecule type" value="Genomic_DNA"/>
</dbReference>
<evidence type="ECO:0000259" key="1">
    <source>
        <dbReference type="Pfam" id="PF22746"/>
    </source>
</evidence>
<comment type="caution">
    <text evidence="2">The sequence shown here is derived from an EMBL/GenBank/DDBJ whole genome shotgun (WGS) entry which is preliminary data.</text>
</comment>
<feature type="domain" description="YvlB/LiaX N-terminal" evidence="1">
    <location>
        <begin position="3"/>
        <end position="33"/>
    </location>
</feature>
<reference evidence="2 3" key="1">
    <citation type="submission" date="2017-08" db="EMBL/GenBank/DDBJ databases">
        <title>Virgibacillus indicus sp. nov. and Virgibacillus profoundi sp. nov, two moderately halophilic bacteria isolated from marine sediment by using the Microfluidic Streak Plate.</title>
        <authorList>
            <person name="Xu B."/>
            <person name="Hu B."/>
            <person name="Wang J."/>
            <person name="Zhu Y."/>
            <person name="Huang L."/>
            <person name="Du W."/>
            <person name="Huang Y."/>
        </authorList>
    </citation>
    <scope>NUCLEOTIDE SEQUENCE [LARGE SCALE GENOMIC DNA]</scope>
    <source>
        <strain evidence="2 3">IO3-P3-H5</strain>
    </source>
</reference>
<dbReference type="OrthoDB" id="9808584at2"/>
<evidence type="ECO:0000313" key="3">
    <source>
        <dbReference type="Proteomes" id="UP000218887"/>
    </source>
</evidence>
<accession>A0A2A2I9D3</accession>
<dbReference type="Pfam" id="PF22746">
    <property type="entry name" value="SHOCT-like_DUF2089-C"/>
    <property type="match status" value="1"/>
</dbReference>
<name>A0A2A2I9D3_9BACI</name>